<dbReference type="GO" id="GO:0009306">
    <property type="term" value="P:protein secretion"/>
    <property type="evidence" value="ECO:0007669"/>
    <property type="project" value="InterPro"/>
</dbReference>
<keyword evidence="10" id="KW-1185">Reference proteome</keyword>
<evidence type="ECO:0000313" key="10">
    <source>
        <dbReference type="Proteomes" id="UP000289326"/>
    </source>
</evidence>
<comment type="subcellular location">
    <subcellularLocation>
        <location evidence="1">Membrane</location>
    </subcellularLocation>
</comment>
<evidence type="ECO:0000256" key="7">
    <source>
        <dbReference type="ARBA" id="ARBA00023136"/>
    </source>
</evidence>
<organism evidence="9 10">
    <name type="scientific">Mycoplasmopsis phocirhinis</name>
    <dbReference type="NCBI Taxonomy" id="142650"/>
    <lineage>
        <taxon>Bacteria</taxon>
        <taxon>Bacillati</taxon>
        <taxon>Mycoplasmatota</taxon>
        <taxon>Mycoplasmoidales</taxon>
        <taxon>Metamycoplasmataceae</taxon>
        <taxon>Mycoplasmopsis</taxon>
    </lineage>
</organism>
<dbReference type="InterPro" id="IPR001901">
    <property type="entry name" value="Translocase_SecE/Sec61-g"/>
</dbReference>
<dbReference type="InterPro" id="IPR005807">
    <property type="entry name" value="SecE_bac"/>
</dbReference>
<dbReference type="GO" id="GO:0008320">
    <property type="term" value="F:protein transmembrane transporter activity"/>
    <property type="evidence" value="ECO:0007669"/>
    <property type="project" value="InterPro"/>
</dbReference>
<reference evidence="9 10" key="1">
    <citation type="submission" date="2019-01" db="EMBL/GenBank/DDBJ databases">
        <title>Complete sequence and annotation of the Mycoplasma phocirhinis strain 852T genome.</title>
        <authorList>
            <person name="Frasca S.Jr."/>
            <person name="Kutish G.F."/>
            <person name="Castellanos Gell J."/>
            <person name="Michaels D.L."/>
            <person name="Brown D.R."/>
        </authorList>
    </citation>
    <scope>NUCLEOTIDE SEQUENCE [LARGE SCALE GENOMIC DNA]</scope>
    <source>
        <strain evidence="9 10">852</strain>
    </source>
</reference>
<evidence type="ECO:0000313" key="9">
    <source>
        <dbReference type="EMBL" id="QBF34406.1"/>
    </source>
</evidence>
<evidence type="ECO:0000256" key="6">
    <source>
        <dbReference type="ARBA" id="ARBA00023010"/>
    </source>
</evidence>
<keyword evidence="7 8" id="KW-0472">Membrane</keyword>
<keyword evidence="6" id="KW-0811">Translocation</keyword>
<feature type="transmembrane region" description="Helical" evidence="8">
    <location>
        <begin position="41"/>
        <end position="63"/>
    </location>
</feature>
<keyword evidence="2" id="KW-0813">Transport</keyword>
<dbReference type="Proteomes" id="UP000289326">
    <property type="component" value="Chromosome"/>
</dbReference>
<dbReference type="Pfam" id="PF00584">
    <property type="entry name" value="SecE"/>
    <property type="match status" value="1"/>
</dbReference>
<evidence type="ECO:0000256" key="4">
    <source>
        <dbReference type="ARBA" id="ARBA00022927"/>
    </source>
</evidence>
<accession>A0A4P6MNY3</accession>
<dbReference type="GO" id="GO:0006886">
    <property type="term" value="P:intracellular protein transport"/>
    <property type="evidence" value="ECO:0007669"/>
    <property type="project" value="InterPro"/>
</dbReference>
<keyword evidence="5 8" id="KW-1133">Transmembrane helix</keyword>
<dbReference type="Gene3D" id="1.20.5.1030">
    <property type="entry name" value="Preprotein translocase secy subunit"/>
    <property type="match status" value="1"/>
</dbReference>
<dbReference type="InterPro" id="IPR038379">
    <property type="entry name" value="SecE_sf"/>
</dbReference>
<evidence type="ECO:0000256" key="5">
    <source>
        <dbReference type="ARBA" id="ARBA00022989"/>
    </source>
</evidence>
<keyword evidence="3 8" id="KW-0812">Transmembrane</keyword>
<proteinExistence type="predicted"/>
<sequence length="69" mass="8288">MTKAKQKIQKKKKYKIKKFFRELKRVRWPSQKTNWISFSKVVGFTLLFTIIVVLFATLISLLWTRIGIN</sequence>
<evidence type="ECO:0000256" key="8">
    <source>
        <dbReference type="SAM" id="Phobius"/>
    </source>
</evidence>
<dbReference type="KEGG" id="mphi:EG856_00445"/>
<dbReference type="NCBIfam" id="TIGR00964">
    <property type="entry name" value="secE_bact"/>
    <property type="match status" value="1"/>
</dbReference>
<dbReference type="GO" id="GO:0016020">
    <property type="term" value="C:membrane"/>
    <property type="evidence" value="ECO:0007669"/>
    <property type="project" value="UniProtKB-SubCell"/>
</dbReference>
<evidence type="ECO:0000256" key="2">
    <source>
        <dbReference type="ARBA" id="ARBA00022448"/>
    </source>
</evidence>
<evidence type="ECO:0000256" key="3">
    <source>
        <dbReference type="ARBA" id="ARBA00022692"/>
    </source>
</evidence>
<keyword evidence="4" id="KW-0653">Protein transport</keyword>
<dbReference type="GO" id="GO:0006605">
    <property type="term" value="P:protein targeting"/>
    <property type="evidence" value="ECO:0007669"/>
    <property type="project" value="InterPro"/>
</dbReference>
<dbReference type="OrthoDB" id="399914at2"/>
<dbReference type="AlphaFoldDB" id="A0A4P6MNY3"/>
<gene>
    <name evidence="9" type="primary">secE</name>
    <name evidence="9" type="ORF">EG856_00445</name>
</gene>
<evidence type="ECO:0000256" key="1">
    <source>
        <dbReference type="ARBA" id="ARBA00004370"/>
    </source>
</evidence>
<dbReference type="RefSeq" id="WP_130429184.1">
    <property type="nucleotide sequence ID" value="NZ_CP034841.1"/>
</dbReference>
<name>A0A4P6MNY3_9BACT</name>
<protein>
    <submittedName>
        <fullName evidence="9">Preprotein translocase subunit SecE</fullName>
    </submittedName>
</protein>
<dbReference type="EMBL" id="CP034841">
    <property type="protein sequence ID" value="QBF34406.1"/>
    <property type="molecule type" value="Genomic_DNA"/>
</dbReference>